<protein>
    <recommendedName>
        <fullName evidence="4">Lipoprotein</fullName>
    </recommendedName>
</protein>
<accession>A0ABW4ZJ59</accession>
<reference evidence="3" key="1">
    <citation type="journal article" date="2019" name="Int. J. Syst. Evol. Microbiol.">
        <title>The Global Catalogue of Microorganisms (GCM) 10K type strain sequencing project: providing services to taxonomists for standard genome sequencing and annotation.</title>
        <authorList>
            <consortium name="The Broad Institute Genomics Platform"/>
            <consortium name="The Broad Institute Genome Sequencing Center for Infectious Disease"/>
            <person name="Wu L."/>
            <person name="Ma J."/>
        </authorList>
    </citation>
    <scope>NUCLEOTIDE SEQUENCE [LARGE SCALE GENOMIC DNA]</scope>
    <source>
        <strain evidence="3">KCTC 42217</strain>
    </source>
</reference>
<evidence type="ECO:0000313" key="2">
    <source>
        <dbReference type="EMBL" id="MFD2162086.1"/>
    </source>
</evidence>
<proteinExistence type="predicted"/>
<feature type="region of interest" description="Disordered" evidence="1">
    <location>
        <begin position="53"/>
        <end position="81"/>
    </location>
</feature>
<organism evidence="2 3">
    <name type="scientific">Paradesertivirga mongoliensis</name>
    <dbReference type="NCBI Taxonomy" id="2100740"/>
    <lineage>
        <taxon>Bacteria</taxon>
        <taxon>Pseudomonadati</taxon>
        <taxon>Bacteroidota</taxon>
        <taxon>Sphingobacteriia</taxon>
        <taxon>Sphingobacteriales</taxon>
        <taxon>Sphingobacteriaceae</taxon>
        <taxon>Paradesertivirga</taxon>
    </lineage>
</organism>
<name>A0ABW4ZJ59_9SPHI</name>
<evidence type="ECO:0000313" key="3">
    <source>
        <dbReference type="Proteomes" id="UP001597387"/>
    </source>
</evidence>
<keyword evidence="3" id="KW-1185">Reference proteome</keyword>
<dbReference type="EMBL" id="JBHUHZ010000001">
    <property type="protein sequence ID" value="MFD2162086.1"/>
    <property type="molecule type" value="Genomic_DNA"/>
</dbReference>
<sequence>MNAIQFLNVSFFWIIICSGCSNPTNNEIEELRKQTKDLQKQIDSLKNAASDTISAKPDTLVAEPPATKSQPPSQPDGQLRPGKHQFTLQWISWDEPGSVMIQPAEDGWFSIEGQQKSRKNNDYITIRGLIKQISASELQFRGEIKSVVETVNGGEPCVRTGTKIFKTTKNRKYWRLQDMINCEGGMLTDYVDIYFQ</sequence>
<dbReference type="Proteomes" id="UP001597387">
    <property type="component" value="Unassembled WGS sequence"/>
</dbReference>
<evidence type="ECO:0000256" key="1">
    <source>
        <dbReference type="SAM" id="MobiDB-lite"/>
    </source>
</evidence>
<gene>
    <name evidence="2" type="ORF">ACFSJU_06755</name>
</gene>
<dbReference type="RefSeq" id="WP_255897877.1">
    <property type="nucleotide sequence ID" value="NZ_JAFMZO010000001.1"/>
</dbReference>
<comment type="caution">
    <text evidence="2">The sequence shown here is derived from an EMBL/GenBank/DDBJ whole genome shotgun (WGS) entry which is preliminary data.</text>
</comment>
<evidence type="ECO:0008006" key="4">
    <source>
        <dbReference type="Google" id="ProtNLM"/>
    </source>
</evidence>